<feature type="domain" description="Heterokaryon incompatibility" evidence="1">
    <location>
        <begin position="49"/>
        <end position="184"/>
    </location>
</feature>
<protein>
    <recommendedName>
        <fullName evidence="1">Heterokaryon incompatibility domain-containing protein</fullName>
    </recommendedName>
</protein>
<proteinExistence type="predicted"/>
<evidence type="ECO:0000259" key="1">
    <source>
        <dbReference type="Pfam" id="PF06985"/>
    </source>
</evidence>
<keyword evidence="3" id="KW-1185">Reference proteome</keyword>
<dbReference type="InterPro" id="IPR052895">
    <property type="entry name" value="HetReg/Transcr_Mod"/>
</dbReference>
<evidence type="ECO:0000313" key="3">
    <source>
        <dbReference type="Proteomes" id="UP000664132"/>
    </source>
</evidence>
<dbReference type="PANTHER" id="PTHR24148">
    <property type="entry name" value="ANKYRIN REPEAT DOMAIN-CONTAINING PROTEIN 39 HOMOLOG-RELATED"/>
    <property type="match status" value="1"/>
</dbReference>
<name>A0A8H8BW79_9HELO</name>
<dbReference type="EMBL" id="JAFJYH010000006">
    <property type="protein sequence ID" value="KAG4426009.1"/>
    <property type="molecule type" value="Genomic_DNA"/>
</dbReference>
<dbReference type="Pfam" id="PF06985">
    <property type="entry name" value="HET"/>
    <property type="match status" value="1"/>
</dbReference>
<evidence type="ECO:0000313" key="2">
    <source>
        <dbReference type="EMBL" id="KAG4426009.1"/>
    </source>
</evidence>
<dbReference type="Proteomes" id="UP000664132">
    <property type="component" value="Unassembled WGS sequence"/>
</dbReference>
<organism evidence="2 3">
    <name type="scientific">Cadophora malorum</name>
    <dbReference type="NCBI Taxonomy" id="108018"/>
    <lineage>
        <taxon>Eukaryota</taxon>
        <taxon>Fungi</taxon>
        <taxon>Dikarya</taxon>
        <taxon>Ascomycota</taxon>
        <taxon>Pezizomycotina</taxon>
        <taxon>Leotiomycetes</taxon>
        <taxon>Helotiales</taxon>
        <taxon>Ploettnerulaceae</taxon>
        <taxon>Cadophora</taxon>
    </lineage>
</organism>
<sequence>MLYRYSPILDNDGIRLIQLQPSTSRESIIRCKLIHTRLRTFRQDFFEHYTALSYVWGDAAERTQIIVGENTLEITKNLDSALKHLRDETRVLNVWADGVCINQNDYLEKGTQVQQMGKIYETADHTVIFLGECDIKTEQTLSCLANRDQDSSLLFDTKKNDENRRIIQELLRRPWFTRVWVYQELVMSRDPWIQYGRVRCLWSLFCQFTSRCFGPAKKNVQRSEDSYGLGYSSSGKIVRQMEQSRSDFLGARPTPKDVLDKFRQYKYDAEMASISKHQRDMIWTKRDGYTKLLEILVSRKGFGASDPRDLVFSILGLCRDVDIRADYETTTSELYQAVAESHMELHWSLEILSYVEDVDFSLRMPGLASWAPNWTVADQPRRHIRIMSESSDYTYGTIISQSKEHDEISRPFYVIQSATQHNLLCCKAYETSRIRHLSSTIDNSANEGLFNPHAAQASRNANRIELLAHSPYSKAAWDEAYYDWWRTWLGPGQLILPPERSLYATPSSINSNILPAAGLLSLSYVSQPCEPPVDASEINSGQRESRLMAFLVLSYNRLRRQAFLTVGNWPAWTMINWR</sequence>
<dbReference type="InterPro" id="IPR010730">
    <property type="entry name" value="HET"/>
</dbReference>
<dbReference type="OrthoDB" id="3556528at2759"/>
<comment type="caution">
    <text evidence="2">The sequence shown here is derived from an EMBL/GenBank/DDBJ whole genome shotgun (WGS) entry which is preliminary data.</text>
</comment>
<dbReference type="AlphaFoldDB" id="A0A8H8BW79"/>
<dbReference type="PANTHER" id="PTHR24148:SF73">
    <property type="entry name" value="HET DOMAIN PROTEIN (AFU_ORTHOLOGUE AFUA_8G01020)"/>
    <property type="match status" value="1"/>
</dbReference>
<gene>
    <name evidence="2" type="ORF">IFR04_000953</name>
</gene>
<accession>A0A8H8BW79</accession>
<reference evidence="2" key="1">
    <citation type="submission" date="2021-02" db="EMBL/GenBank/DDBJ databases">
        <title>Genome sequence Cadophora malorum strain M34.</title>
        <authorList>
            <person name="Stefanovic E."/>
            <person name="Vu D."/>
            <person name="Scully C."/>
            <person name="Dijksterhuis J."/>
            <person name="Roader J."/>
            <person name="Houbraken J."/>
        </authorList>
    </citation>
    <scope>NUCLEOTIDE SEQUENCE</scope>
    <source>
        <strain evidence="2">M34</strain>
    </source>
</reference>